<proteinExistence type="predicted"/>
<dbReference type="GO" id="GO:0004519">
    <property type="term" value="F:endonuclease activity"/>
    <property type="evidence" value="ECO:0007669"/>
    <property type="project" value="UniProtKB-KW"/>
</dbReference>
<evidence type="ECO:0000256" key="2">
    <source>
        <dbReference type="ARBA" id="ARBA00022722"/>
    </source>
</evidence>
<evidence type="ECO:0000259" key="7">
    <source>
        <dbReference type="Pfam" id="PF17919"/>
    </source>
</evidence>
<dbReference type="InterPro" id="IPR043502">
    <property type="entry name" value="DNA/RNA_pol_sf"/>
</dbReference>
<keyword evidence="1" id="KW-0808">Transferase</keyword>
<evidence type="ECO:0000313" key="8">
    <source>
        <dbReference type="EMBL" id="KAL1130112.1"/>
    </source>
</evidence>
<dbReference type="PANTHER" id="PTHR37984">
    <property type="entry name" value="PROTEIN CBG26694"/>
    <property type="match status" value="1"/>
</dbReference>
<keyword evidence="5" id="KW-0511">Multifunctional enzyme</keyword>
<evidence type="ECO:0000256" key="3">
    <source>
        <dbReference type="ARBA" id="ARBA00022759"/>
    </source>
</evidence>
<dbReference type="InterPro" id="IPR043128">
    <property type="entry name" value="Rev_trsase/Diguanyl_cyclase"/>
</dbReference>
<evidence type="ECO:0000313" key="9">
    <source>
        <dbReference type="Proteomes" id="UP001558652"/>
    </source>
</evidence>
<dbReference type="Gene3D" id="3.30.70.270">
    <property type="match status" value="1"/>
</dbReference>
<dbReference type="Proteomes" id="UP001558652">
    <property type="component" value="Unassembled WGS sequence"/>
</dbReference>
<dbReference type="SUPFAM" id="SSF56672">
    <property type="entry name" value="DNA/RNA polymerases"/>
    <property type="match status" value="1"/>
</dbReference>
<dbReference type="InterPro" id="IPR050951">
    <property type="entry name" value="Retrovirus_Pol_polyprotein"/>
</dbReference>
<evidence type="ECO:0008006" key="10">
    <source>
        <dbReference type="Google" id="ProtNLM"/>
    </source>
</evidence>
<keyword evidence="2" id="KW-0540">Nuclease</keyword>
<reference evidence="8 9" key="1">
    <citation type="submission" date="2024-07" db="EMBL/GenBank/DDBJ databases">
        <title>Chromosome-level genome assembly of the water stick insect Ranatra chinensis (Heteroptera: Nepidae).</title>
        <authorList>
            <person name="Liu X."/>
        </authorList>
    </citation>
    <scope>NUCLEOTIDE SEQUENCE [LARGE SCALE GENOMIC DNA]</scope>
    <source>
        <strain evidence="8">Cailab_2021Rc</strain>
        <tissue evidence="8">Muscle</tissue>
    </source>
</reference>
<organism evidence="8 9">
    <name type="scientific">Ranatra chinensis</name>
    <dbReference type="NCBI Taxonomy" id="642074"/>
    <lineage>
        <taxon>Eukaryota</taxon>
        <taxon>Metazoa</taxon>
        <taxon>Ecdysozoa</taxon>
        <taxon>Arthropoda</taxon>
        <taxon>Hexapoda</taxon>
        <taxon>Insecta</taxon>
        <taxon>Pterygota</taxon>
        <taxon>Neoptera</taxon>
        <taxon>Paraneoptera</taxon>
        <taxon>Hemiptera</taxon>
        <taxon>Heteroptera</taxon>
        <taxon>Panheteroptera</taxon>
        <taxon>Nepomorpha</taxon>
        <taxon>Nepidae</taxon>
        <taxon>Ranatrinae</taxon>
        <taxon>Ranatra</taxon>
    </lineage>
</organism>
<feature type="domain" description="Reverse transcriptase/retrotransposon-derived protein RNase H-like" evidence="7">
    <location>
        <begin position="271"/>
        <end position="368"/>
    </location>
</feature>
<dbReference type="Gene3D" id="3.10.20.370">
    <property type="match status" value="1"/>
</dbReference>
<keyword evidence="4" id="KW-0695">RNA-directed DNA polymerase</keyword>
<keyword evidence="1" id="KW-0548">Nucleotidyltransferase</keyword>
<dbReference type="EMBL" id="JBFDAA010000008">
    <property type="protein sequence ID" value="KAL1130112.1"/>
    <property type="molecule type" value="Genomic_DNA"/>
</dbReference>
<dbReference type="AlphaFoldDB" id="A0ABD0YFR9"/>
<keyword evidence="3" id="KW-0255">Endonuclease</keyword>
<evidence type="ECO:0000256" key="1">
    <source>
        <dbReference type="ARBA" id="ARBA00022695"/>
    </source>
</evidence>
<dbReference type="FunFam" id="3.10.20.370:FF:000001">
    <property type="entry name" value="Retrovirus-related Pol polyprotein from transposon 17.6-like protein"/>
    <property type="match status" value="1"/>
</dbReference>
<dbReference type="Pfam" id="PF17919">
    <property type="entry name" value="RT_RNaseH_2"/>
    <property type="match status" value="1"/>
</dbReference>
<dbReference type="InterPro" id="IPR000477">
    <property type="entry name" value="RT_dom"/>
</dbReference>
<feature type="domain" description="Reverse transcriptase" evidence="6">
    <location>
        <begin position="180"/>
        <end position="246"/>
    </location>
</feature>
<comment type="caution">
    <text evidence="8">The sequence shown here is derived from an EMBL/GenBank/DDBJ whole genome shotgun (WGS) entry which is preliminary data.</text>
</comment>
<dbReference type="GO" id="GO:0003964">
    <property type="term" value="F:RNA-directed DNA polymerase activity"/>
    <property type="evidence" value="ECO:0007669"/>
    <property type="project" value="UniProtKB-KW"/>
</dbReference>
<evidence type="ECO:0000256" key="5">
    <source>
        <dbReference type="ARBA" id="ARBA00023268"/>
    </source>
</evidence>
<evidence type="ECO:0000259" key="6">
    <source>
        <dbReference type="Pfam" id="PF00078"/>
    </source>
</evidence>
<dbReference type="Pfam" id="PF00078">
    <property type="entry name" value="RVT_1"/>
    <property type="match status" value="1"/>
</dbReference>
<name>A0ABD0YFR9_9HEMI</name>
<accession>A0ABD0YFR9</accession>
<protein>
    <recommendedName>
        <fullName evidence="10">Reverse transcriptase/retrotransposon-derived protein RNase H-like domain-containing protein</fullName>
    </recommendedName>
</protein>
<dbReference type="InterPro" id="IPR041577">
    <property type="entry name" value="RT_RNaseH_2"/>
</dbReference>
<evidence type="ECO:0000256" key="4">
    <source>
        <dbReference type="ARBA" id="ARBA00022918"/>
    </source>
</evidence>
<keyword evidence="3" id="KW-0378">Hydrolase</keyword>
<dbReference type="PANTHER" id="PTHR37984:SF5">
    <property type="entry name" value="PROTEIN NYNRIN-LIKE"/>
    <property type="match status" value="1"/>
</dbReference>
<gene>
    <name evidence="8" type="ORF">AAG570_013051</name>
</gene>
<sequence>MLLPQEVRRRCTEMFTSVHIQGAGKLKQAADKAESVAYNQECRLFLRDLNSGTNFLVETSISALPSKGQTTLESDLRRARLIDEETGLATQGKSVHAATPTINIIPGHGPFDHILREFPTVTRPPAIMDRVDTEISYVRDAVSVGQGAVVELTVVAARSDATIWFGDDVERRSPSLELHKNAPTTFQRLVDEFLEGLNKDAIQVYKDDIIVFSRSEQEHGRRLRQLLHKLKEFGLKASCEKSSFFNARFLPSLADRMDGWNSLKRAKFVITENMREALESAKARLCEDPVLRFPNFSLPFVITTDASQVAVGTVLSQVDSGRDRPVAYANKKLTPAESRYSAIKRELLGVEWAVEHFRPYVWGWQFQI</sequence>
<keyword evidence="9" id="KW-1185">Reference proteome</keyword>